<evidence type="ECO:0000256" key="1">
    <source>
        <dbReference type="SAM" id="Phobius"/>
    </source>
</evidence>
<keyword evidence="1" id="KW-0812">Transmembrane</keyword>
<proteinExistence type="predicted"/>
<keyword evidence="1" id="KW-0472">Membrane</keyword>
<keyword evidence="1" id="KW-1133">Transmembrane helix</keyword>
<dbReference type="Proteomes" id="UP000184440">
    <property type="component" value="Unassembled WGS sequence"/>
</dbReference>
<sequence>MGACLRTDAAYCALAALILGLFAGPVGGALGVPAGVPFAAAVLTFGWAGVLLVLASRRRLRGPVRFVLVANVVAAAGLAALALTRPLDALSLLLLAVAVEVSAFAVWQAVLLRPARG</sequence>
<name>A0A1M7PBE4_9ACTN</name>
<feature type="transmembrane region" description="Helical" evidence="1">
    <location>
        <begin position="66"/>
        <end position="83"/>
    </location>
</feature>
<dbReference type="RefSeq" id="WP_073255702.1">
    <property type="nucleotide sequence ID" value="NZ_FRCS01000003.1"/>
</dbReference>
<evidence type="ECO:0008006" key="4">
    <source>
        <dbReference type="Google" id="ProtNLM"/>
    </source>
</evidence>
<keyword evidence="3" id="KW-1185">Reference proteome</keyword>
<accession>A0A1M7PBE4</accession>
<dbReference type="AlphaFoldDB" id="A0A1M7PBE4"/>
<dbReference type="EMBL" id="FRCS01000003">
    <property type="protein sequence ID" value="SHN14140.1"/>
    <property type="molecule type" value="Genomic_DNA"/>
</dbReference>
<gene>
    <name evidence="2" type="ORF">SAMN05443668_103157</name>
</gene>
<evidence type="ECO:0000313" key="3">
    <source>
        <dbReference type="Proteomes" id="UP000184440"/>
    </source>
</evidence>
<evidence type="ECO:0000313" key="2">
    <source>
        <dbReference type="EMBL" id="SHN14140.1"/>
    </source>
</evidence>
<feature type="transmembrane region" description="Helical" evidence="1">
    <location>
        <begin position="38"/>
        <end position="54"/>
    </location>
</feature>
<reference evidence="2 3" key="1">
    <citation type="submission" date="2016-11" db="EMBL/GenBank/DDBJ databases">
        <authorList>
            <person name="Jaros S."/>
            <person name="Januszkiewicz K."/>
            <person name="Wedrychowicz H."/>
        </authorList>
    </citation>
    <scope>NUCLEOTIDE SEQUENCE [LARGE SCALE GENOMIC DNA]</scope>
    <source>
        <strain evidence="2 3">DSM 46144</strain>
    </source>
</reference>
<protein>
    <recommendedName>
        <fullName evidence="4">DUF2568 domain-containing protein</fullName>
    </recommendedName>
</protein>
<feature type="transmembrane region" description="Helical" evidence="1">
    <location>
        <begin position="89"/>
        <end position="112"/>
    </location>
</feature>
<organism evidence="2 3">
    <name type="scientific">Cryptosporangium aurantiacum</name>
    <dbReference type="NCBI Taxonomy" id="134849"/>
    <lineage>
        <taxon>Bacteria</taxon>
        <taxon>Bacillati</taxon>
        <taxon>Actinomycetota</taxon>
        <taxon>Actinomycetes</taxon>
        <taxon>Cryptosporangiales</taxon>
        <taxon>Cryptosporangiaceae</taxon>
        <taxon>Cryptosporangium</taxon>
    </lineage>
</organism>
<dbReference type="STRING" id="134849.SAMN05443668_103157"/>